<gene>
    <name evidence="1" type="ORF">HDA35_005798</name>
</gene>
<dbReference type="Proteomes" id="UP000631553">
    <property type="component" value="Unassembled WGS sequence"/>
</dbReference>
<evidence type="ECO:0000313" key="2">
    <source>
        <dbReference type="Proteomes" id="UP000631553"/>
    </source>
</evidence>
<evidence type="ECO:0000313" key="1">
    <source>
        <dbReference type="EMBL" id="NYF59967.1"/>
    </source>
</evidence>
<sequence length="48" mass="5295">MKRPYEIDPLVSEKQFVATQAIDTAPTPADGTRRHYSLAGLYPSCNQG</sequence>
<proteinExistence type="predicted"/>
<name>A0ABX2RXC3_9ACTN</name>
<dbReference type="EMBL" id="JACCCQ010000001">
    <property type="protein sequence ID" value="NYF59967.1"/>
    <property type="molecule type" value="Genomic_DNA"/>
</dbReference>
<protein>
    <recommendedName>
        <fullName evidence="3">ATP-grasp target RiPP</fullName>
    </recommendedName>
</protein>
<organism evidence="1 2">
    <name type="scientific">Micromonospora purpureochromogenes</name>
    <dbReference type="NCBI Taxonomy" id="47872"/>
    <lineage>
        <taxon>Bacteria</taxon>
        <taxon>Bacillati</taxon>
        <taxon>Actinomycetota</taxon>
        <taxon>Actinomycetes</taxon>
        <taxon>Micromonosporales</taxon>
        <taxon>Micromonosporaceae</taxon>
        <taxon>Micromonospora</taxon>
    </lineage>
</organism>
<evidence type="ECO:0008006" key="3">
    <source>
        <dbReference type="Google" id="ProtNLM"/>
    </source>
</evidence>
<keyword evidence="2" id="KW-1185">Reference proteome</keyword>
<reference evidence="1 2" key="1">
    <citation type="submission" date="2020-07" db="EMBL/GenBank/DDBJ databases">
        <title>Sequencing the genomes of 1000 actinobacteria strains.</title>
        <authorList>
            <person name="Klenk H.-P."/>
        </authorList>
    </citation>
    <scope>NUCLEOTIDE SEQUENCE [LARGE SCALE GENOMIC DNA]</scope>
    <source>
        <strain evidence="1 2">DSM 43814</strain>
    </source>
</reference>
<accession>A0ABX2RXC3</accession>
<comment type="caution">
    <text evidence="1">The sequence shown here is derived from an EMBL/GenBank/DDBJ whole genome shotgun (WGS) entry which is preliminary data.</text>
</comment>